<dbReference type="InterPro" id="IPR045860">
    <property type="entry name" value="Snake_toxin-like_sf"/>
</dbReference>
<evidence type="ECO:0000256" key="4">
    <source>
        <dbReference type="ARBA" id="ARBA00081842"/>
    </source>
</evidence>
<accession>A0AAW0JE80</accession>
<evidence type="ECO:0000256" key="2">
    <source>
        <dbReference type="ARBA" id="ARBA00022729"/>
    </source>
</evidence>
<dbReference type="Pfam" id="PF01064">
    <property type="entry name" value="Activin_recp"/>
    <property type="match status" value="1"/>
</dbReference>
<sequence>MNEKPKVSSKLYMCVCEGLSCGNEDHCEGQQCFSSLSINDGFHVYQKGCFQVYEQGKMTCKTPPSPGQAVECCQGDWCNRNITAQLPTKGSHGFFYF</sequence>
<comment type="subcellular location">
    <subcellularLocation>
        <location evidence="1">Membrane</location>
    </subcellularLocation>
</comment>
<reference evidence="6 7" key="1">
    <citation type="journal article" date="2023" name="bioRxiv">
        <title>Conserved and derived expression patterns and positive selection on dental genes reveal complex evolutionary context of ever-growing rodent molars.</title>
        <authorList>
            <person name="Calamari Z.T."/>
            <person name="Song A."/>
            <person name="Cohen E."/>
            <person name="Akter M."/>
            <person name="Roy R.D."/>
            <person name="Hallikas O."/>
            <person name="Christensen M.M."/>
            <person name="Li P."/>
            <person name="Marangoni P."/>
            <person name="Jernvall J."/>
            <person name="Klein O.D."/>
        </authorList>
    </citation>
    <scope>NUCLEOTIDE SEQUENCE [LARGE SCALE GENOMIC DNA]</scope>
    <source>
        <strain evidence="6">V071</strain>
    </source>
</reference>
<dbReference type="AlphaFoldDB" id="A0AAW0JE80"/>
<dbReference type="SUPFAM" id="SSF57302">
    <property type="entry name" value="Snake toxin-like"/>
    <property type="match status" value="1"/>
</dbReference>
<proteinExistence type="predicted"/>
<dbReference type="EMBL" id="JBBHLL010000046">
    <property type="protein sequence ID" value="KAK7824376.1"/>
    <property type="molecule type" value="Genomic_DNA"/>
</dbReference>
<dbReference type="InterPro" id="IPR000472">
    <property type="entry name" value="Activin_recp"/>
</dbReference>
<protein>
    <recommendedName>
        <fullName evidence="4">TGF-B superfamily receptor type I</fullName>
    </recommendedName>
</protein>
<organism evidence="6 7">
    <name type="scientific">Myodes glareolus</name>
    <name type="common">Bank vole</name>
    <name type="synonym">Clethrionomys glareolus</name>
    <dbReference type="NCBI Taxonomy" id="447135"/>
    <lineage>
        <taxon>Eukaryota</taxon>
        <taxon>Metazoa</taxon>
        <taxon>Chordata</taxon>
        <taxon>Craniata</taxon>
        <taxon>Vertebrata</taxon>
        <taxon>Euteleostomi</taxon>
        <taxon>Mammalia</taxon>
        <taxon>Eutheria</taxon>
        <taxon>Euarchontoglires</taxon>
        <taxon>Glires</taxon>
        <taxon>Rodentia</taxon>
        <taxon>Myomorpha</taxon>
        <taxon>Muroidea</taxon>
        <taxon>Cricetidae</taxon>
        <taxon>Arvicolinae</taxon>
        <taxon>Myodes</taxon>
    </lineage>
</organism>
<keyword evidence="3" id="KW-0472">Membrane</keyword>
<dbReference type="GO" id="GO:0016020">
    <property type="term" value="C:membrane"/>
    <property type="evidence" value="ECO:0007669"/>
    <property type="project" value="UniProtKB-SubCell"/>
</dbReference>
<evidence type="ECO:0000313" key="6">
    <source>
        <dbReference type="EMBL" id="KAK7824376.1"/>
    </source>
</evidence>
<evidence type="ECO:0000313" key="7">
    <source>
        <dbReference type="Proteomes" id="UP001488838"/>
    </source>
</evidence>
<keyword evidence="7" id="KW-1185">Reference proteome</keyword>
<comment type="caution">
    <text evidence="6">The sequence shown here is derived from an EMBL/GenBank/DDBJ whole genome shotgun (WGS) entry which is preliminary data.</text>
</comment>
<feature type="domain" description="Activin types I and II receptor" evidence="5">
    <location>
        <begin position="12"/>
        <end position="81"/>
    </location>
</feature>
<evidence type="ECO:0000256" key="3">
    <source>
        <dbReference type="ARBA" id="ARBA00023136"/>
    </source>
</evidence>
<evidence type="ECO:0000256" key="1">
    <source>
        <dbReference type="ARBA" id="ARBA00004370"/>
    </source>
</evidence>
<name>A0AAW0JE80_MYOGA</name>
<dbReference type="Proteomes" id="UP001488838">
    <property type="component" value="Unassembled WGS sequence"/>
</dbReference>
<keyword evidence="2" id="KW-0732">Signal</keyword>
<dbReference type="FunFam" id="2.10.60.10:FF:000008">
    <property type="entry name" value="Serine/threonine-protein kinase receptor"/>
    <property type="match status" value="1"/>
</dbReference>
<dbReference type="GO" id="GO:0004675">
    <property type="term" value="F:transmembrane receptor protein serine/threonine kinase activity"/>
    <property type="evidence" value="ECO:0007669"/>
    <property type="project" value="InterPro"/>
</dbReference>
<gene>
    <name evidence="6" type="ORF">U0070_025172</name>
</gene>
<evidence type="ECO:0000259" key="5">
    <source>
        <dbReference type="Pfam" id="PF01064"/>
    </source>
</evidence>
<dbReference type="CDD" id="cd23535">
    <property type="entry name" value="TFP_LU_ECD_ALK2"/>
    <property type="match status" value="1"/>
</dbReference>
<dbReference type="Gene3D" id="2.10.60.10">
    <property type="entry name" value="CD59"/>
    <property type="match status" value="1"/>
</dbReference>